<dbReference type="PANTHER" id="PTHR47505">
    <property type="entry name" value="DNA UTILIZATION PROTEIN YHGH"/>
    <property type="match status" value="1"/>
</dbReference>
<keyword evidence="3" id="KW-0808">Transferase</keyword>
<reference evidence="4" key="1">
    <citation type="submission" date="2016-09" db="EMBL/GenBank/DDBJ databases">
        <authorList>
            <person name="Koehorst J."/>
        </authorList>
    </citation>
    <scope>NUCLEOTIDE SEQUENCE [LARGE SCALE GENOMIC DNA]</scope>
</reference>
<evidence type="ECO:0000313" key="3">
    <source>
        <dbReference type="EMBL" id="SEI01310.1"/>
    </source>
</evidence>
<evidence type="ECO:0000313" key="4">
    <source>
        <dbReference type="Proteomes" id="UP000176204"/>
    </source>
</evidence>
<dbReference type="GO" id="GO:0016757">
    <property type="term" value="F:glycosyltransferase activity"/>
    <property type="evidence" value="ECO:0007669"/>
    <property type="project" value="UniProtKB-KW"/>
</dbReference>
<keyword evidence="4" id="KW-1185">Reference proteome</keyword>
<dbReference type="SUPFAM" id="SSF53271">
    <property type="entry name" value="PRTase-like"/>
    <property type="match status" value="1"/>
</dbReference>
<dbReference type="AlphaFoldDB" id="A0A1C7PCD2"/>
<dbReference type="InterPro" id="IPR029057">
    <property type="entry name" value="PRTase-like"/>
</dbReference>
<organism evidence="3 4">
    <name type="scientific">Akkermansia glycaniphila</name>
    <dbReference type="NCBI Taxonomy" id="1679444"/>
    <lineage>
        <taxon>Bacteria</taxon>
        <taxon>Pseudomonadati</taxon>
        <taxon>Verrucomicrobiota</taxon>
        <taxon>Verrucomicrobiia</taxon>
        <taxon>Verrucomicrobiales</taxon>
        <taxon>Akkermansiaceae</taxon>
        <taxon>Akkermansia</taxon>
    </lineage>
</organism>
<accession>A0A1C7PCD2</accession>
<name>A0A1C7PCD2_9BACT</name>
<evidence type="ECO:0000256" key="1">
    <source>
        <dbReference type="ARBA" id="ARBA00008007"/>
    </source>
</evidence>
<dbReference type="PANTHER" id="PTHR47505:SF1">
    <property type="entry name" value="DNA UTILIZATION PROTEIN YHGH"/>
    <property type="match status" value="1"/>
</dbReference>
<gene>
    <name evidence="3" type="ORF">PYTT_2559</name>
</gene>
<dbReference type="InterPro" id="IPR051910">
    <property type="entry name" value="ComF/GntX_DNA_util-trans"/>
</dbReference>
<dbReference type="EMBL" id="LT629973">
    <property type="protein sequence ID" value="SEI01310.1"/>
    <property type="molecule type" value="Genomic_DNA"/>
</dbReference>
<dbReference type="PATRIC" id="fig|1679444.3.peg.2707"/>
<protein>
    <submittedName>
        <fullName evidence="3">Phosphoribosyltransferase-like</fullName>
    </submittedName>
</protein>
<dbReference type="CDD" id="cd06223">
    <property type="entry name" value="PRTases_typeI"/>
    <property type="match status" value="1"/>
</dbReference>
<evidence type="ECO:0000259" key="2">
    <source>
        <dbReference type="Pfam" id="PF18912"/>
    </source>
</evidence>
<keyword evidence="3" id="KW-0328">Glycosyltransferase</keyword>
<dbReference type="Pfam" id="PF18912">
    <property type="entry name" value="DZR_2"/>
    <property type="match status" value="1"/>
</dbReference>
<dbReference type="InterPro" id="IPR044005">
    <property type="entry name" value="DZR_2"/>
</dbReference>
<dbReference type="Proteomes" id="UP000176204">
    <property type="component" value="Chromosome I"/>
</dbReference>
<feature type="domain" description="Double zinc ribbon" evidence="2">
    <location>
        <begin position="1"/>
        <end position="59"/>
    </location>
</feature>
<dbReference type="KEGG" id="agl:PYTT_2559"/>
<sequence length="235" mass="25906">MLDWIFPRICALCGEPSGTAYSLCPACMDALPRVEAPVCLHCGTPLPGASAQAEMCAECSEHERTFDFARSTLSRSEEARRLIIDLKYHGRNHLVPALADLMSGTLQTDPLLRTTAWTLVPIPMTSGRMHRRGYNQSLLLAKSLGKRLGFGMAEPLVHLRDAMSQTALLKQERARHADTVYRVSPAYVAGRKTIPAHLLLIDDVFTTGATARACARQLRRLPDVRTVAVLTLMRA</sequence>
<comment type="similarity">
    <text evidence="1">Belongs to the ComF/GntX family.</text>
</comment>
<proteinExistence type="inferred from homology"/>
<dbReference type="OrthoDB" id="9779910at2"/>
<dbReference type="InterPro" id="IPR000836">
    <property type="entry name" value="PRTase_dom"/>
</dbReference>
<dbReference type="STRING" id="1679444.PYTT_2559"/>
<dbReference type="Gene3D" id="3.40.50.2020">
    <property type="match status" value="1"/>
</dbReference>
<dbReference type="RefSeq" id="WP_067774972.1">
    <property type="nucleotide sequence ID" value="NZ_LIGX01000020.1"/>
</dbReference>